<feature type="compositionally biased region" description="Basic residues" evidence="1">
    <location>
        <begin position="10"/>
        <end position="31"/>
    </location>
</feature>
<gene>
    <name evidence="2" type="ORF">NEF87_002206</name>
</gene>
<feature type="region of interest" description="Disordered" evidence="1">
    <location>
        <begin position="1"/>
        <end position="44"/>
    </location>
</feature>
<organism evidence="2 3">
    <name type="scientific">Candidatus Lokiarchaeum ossiferum</name>
    <dbReference type="NCBI Taxonomy" id="2951803"/>
    <lineage>
        <taxon>Archaea</taxon>
        <taxon>Promethearchaeati</taxon>
        <taxon>Promethearchaeota</taxon>
        <taxon>Promethearchaeia</taxon>
        <taxon>Promethearchaeales</taxon>
        <taxon>Promethearchaeaceae</taxon>
        <taxon>Candidatus Lokiarchaeum</taxon>
    </lineage>
</organism>
<proteinExistence type="predicted"/>
<dbReference type="Proteomes" id="UP001208689">
    <property type="component" value="Chromosome"/>
</dbReference>
<reference evidence="2" key="1">
    <citation type="submission" date="2022-09" db="EMBL/GenBank/DDBJ databases">
        <title>Actin cytoskeleton and complex cell architecture in an #Asgard archaeon.</title>
        <authorList>
            <person name="Ponce Toledo R.I."/>
            <person name="Schleper C."/>
            <person name="Rodrigues Oliveira T."/>
            <person name="Wollweber F."/>
            <person name="Xu J."/>
            <person name="Rittmann S."/>
            <person name="Klingl A."/>
            <person name="Pilhofer M."/>
        </authorList>
    </citation>
    <scope>NUCLEOTIDE SEQUENCE</scope>
    <source>
        <strain evidence="2">B-35</strain>
    </source>
</reference>
<evidence type="ECO:0000256" key="1">
    <source>
        <dbReference type="SAM" id="MobiDB-lite"/>
    </source>
</evidence>
<accession>A0ABY6HR72</accession>
<evidence type="ECO:0000313" key="2">
    <source>
        <dbReference type="EMBL" id="UYP45921.1"/>
    </source>
</evidence>
<sequence length="89" mass="10268">MSLDNFGVKSTRKKTDPKKKKNTTPVKKRKKESIAPNTPSPKVANTRKKYFLKCSTKCGYKRTLKKRSLSDNDYTCRKCGASMKLYKEE</sequence>
<dbReference type="EMBL" id="CP104013">
    <property type="protein sequence ID" value="UYP45921.1"/>
    <property type="molecule type" value="Genomic_DNA"/>
</dbReference>
<keyword evidence="3" id="KW-1185">Reference proteome</keyword>
<evidence type="ECO:0008006" key="4">
    <source>
        <dbReference type="Google" id="ProtNLM"/>
    </source>
</evidence>
<name>A0ABY6HR72_9ARCH</name>
<evidence type="ECO:0000313" key="3">
    <source>
        <dbReference type="Proteomes" id="UP001208689"/>
    </source>
</evidence>
<protein>
    <recommendedName>
        <fullName evidence="4">30S ribosomal protein S27ae</fullName>
    </recommendedName>
</protein>